<proteinExistence type="predicted"/>
<organism evidence="2 3">
    <name type="scientific">Xylella fastidiosa (strain 9a5c)</name>
    <dbReference type="NCBI Taxonomy" id="160492"/>
    <lineage>
        <taxon>Bacteria</taxon>
        <taxon>Pseudomonadati</taxon>
        <taxon>Pseudomonadota</taxon>
        <taxon>Gammaproteobacteria</taxon>
        <taxon>Lysobacterales</taxon>
        <taxon>Lysobacteraceae</taxon>
        <taxon>Xylella</taxon>
    </lineage>
</organism>
<sequence>MDISVIGNHTPHTTSPESQRHEGFQRVVHHTSTSSNSTPMLLRANFSINAFQPISRHFTLMPCTSPAWSDADHAPLSSEHGLTLATIVFARLIS</sequence>
<dbReference type="AlphaFoldDB" id="Q9PA03"/>
<gene>
    <name evidence="2" type="ordered locus">XF_2717</name>
</gene>
<evidence type="ECO:0000313" key="3">
    <source>
        <dbReference type="Proteomes" id="UP000000812"/>
    </source>
</evidence>
<evidence type="ECO:0000256" key="1">
    <source>
        <dbReference type="SAM" id="MobiDB-lite"/>
    </source>
</evidence>
<dbReference type="Proteomes" id="UP000000812">
    <property type="component" value="Chromosome"/>
</dbReference>
<dbReference type="EMBL" id="AE003849">
    <property type="protein sequence ID" value="AAF85753.1"/>
    <property type="molecule type" value="Genomic_DNA"/>
</dbReference>
<feature type="region of interest" description="Disordered" evidence="1">
    <location>
        <begin position="1"/>
        <end position="36"/>
    </location>
</feature>
<protein>
    <submittedName>
        <fullName evidence="2">Uncharacterized protein</fullName>
    </submittedName>
</protein>
<dbReference type="PIR" id="E82515">
    <property type="entry name" value="E82515"/>
</dbReference>
<reference evidence="2 3" key="1">
    <citation type="journal article" date="2000" name="Nature">
        <title>The genome sequence of the plant pathogen Xylella fastidiosa.</title>
        <authorList>
            <person name="Simpson A.J."/>
            <person name="Reinach F.C."/>
            <person name="Arruda P."/>
            <person name="Abreu F.A."/>
            <person name="Acencio M."/>
            <person name="Alvarenga R."/>
            <person name="Alves L.M."/>
            <person name="Araya J.E."/>
            <person name="Baia G.S."/>
            <person name="Baptista C.S."/>
            <person name="Barros M.H."/>
            <person name="Bonaccorsi E.D."/>
            <person name="Bordin S."/>
            <person name="Bove J.M."/>
            <person name="Briones M.R."/>
            <person name="Bueno M.R."/>
            <person name="Camargo A.A."/>
            <person name="Camargo L.E."/>
            <person name="Carraro D.M."/>
            <person name="Carrer H."/>
            <person name="Colauto N.B."/>
            <person name="Colombo C."/>
            <person name="Costa F.F."/>
            <person name="Costa M.C."/>
            <person name="Costa-Neto C.M."/>
            <person name="Coutinho L.L."/>
            <person name="Cristofani M."/>
            <person name="Dias-Neto E."/>
            <person name="Docena C."/>
            <person name="El-Dorry H."/>
            <person name="Facincani A.P."/>
            <person name="Ferreira A.J."/>
            <person name="Ferreira V.C."/>
            <person name="Ferro J.A."/>
            <person name="Fraga J.S."/>
            <person name="Franca S.C."/>
            <person name="Franco M.C."/>
            <person name="Frohme M."/>
            <person name="Furlan L.R."/>
            <person name="Garnier M."/>
            <person name="Goldman G.H."/>
            <person name="Goldman M.H."/>
            <person name="Gomes S.L."/>
            <person name="Gruber A."/>
            <person name="Ho P.L."/>
            <person name="Hoheisel J.D."/>
            <person name="Junqueira M.L."/>
            <person name="Kemper E.L."/>
            <person name="Kitajima J.P."/>
            <person name="Krieger J.E."/>
            <person name="Kuramae E.E."/>
            <person name="Laigret F."/>
            <person name="Lambais M.R."/>
            <person name="Leite L.C."/>
            <person name="Lemos E.G."/>
            <person name="Lemos M.V."/>
            <person name="Lopes S.A."/>
            <person name="Lopes C.R."/>
            <person name="Machado J.A."/>
            <person name="Machado M.A."/>
            <person name="Madeira A.M."/>
            <person name="Madeira H.M."/>
            <person name="Marino C.L."/>
            <person name="Marques M.V."/>
            <person name="Martins E.A."/>
            <person name="Martins E.M."/>
            <person name="Matsukuma A.Y."/>
            <person name="Menck C.F."/>
            <person name="Miracca E.C."/>
            <person name="Miyaki C.Y."/>
            <person name="Monteriro-Vitorello C.B."/>
            <person name="Moon D.H."/>
            <person name="Nagai M.A."/>
            <person name="Nascimento A.L."/>
            <person name="Netto L.E."/>
            <person name="Nhani A.Jr."/>
            <person name="Nobrega F.G."/>
            <person name="Nunes L.R."/>
            <person name="Oliveira M.A."/>
            <person name="de Oliveira M.C."/>
            <person name="de Oliveira R.C."/>
            <person name="Palmieri D.A."/>
            <person name="Paris A."/>
            <person name="Peixoto B.R."/>
            <person name="Pereira G.A."/>
            <person name="Pereira H.A.Jr."/>
            <person name="Pesquero J.B."/>
            <person name="Quaggio R.B."/>
            <person name="Roberto P.G."/>
            <person name="Rodrigues V."/>
            <person name="de M Rosa A.J."/>
            <person name="de Rosa V.E.Jr."/>
            <person name="de Sa R.G."/>
            <person name="Santelli R.V."/>
            <person name="Sawasaki H.E."/>
            <person name="da Silva A.C."/>
            <person name="da Silva A.M."/>
            <person name="da Silva F.R."/>
            <person name="da Silva W.A.Jr."/>
            <person name="da Silveira J.F."/>
            <person name="Silvestri M.L."/>
            <person name="Siqueira W.J."/>
            <person name="de Souza A.A."/>
            <person name="de Souza A.P."/>
            <person name="Terenzi M.F."/>
            <person name="Truffi D."/>
            <person name="Tsai S.M."/>
            <person name="Tsuhako M.H."/>
            <person name="Vallada H."/>
            <person name="Van Sluys M.A."/>
            <person name="Verjovski-Almeida S."/>
            <person name="Vettore A.L."/>
            <person name="Zago M.A."/>
            <person name="Zatz M."/>
            <person name="Meidanis J."/>
            <person name="Setubal J.C."/>
        </authorList>
    </citation>
    <scope>NUCLEOTIDE SEQUENCE [LARGE SCALE GENOMIC DNA]</scope>
    <source>
        <strain evidence="2 3">9a5c</strain>
    </source>
</reference>
<name>Q9PA03_XYLFA</name>
<dbReference type="KEGG" id="xfa:XF_2717"/>
<accession>Q9PA03</accession>
<evidence type="ECO:0000313" key="2">
    <source>
        <dbReference type="EMBL" id="AAF85753.1"/>
    </source>
</evidence>
<dbReference type="HOGENOM" id="CLU_2385445_0_0_6"/>